<proteinExistence type="predicted"/>
<sequence>MAREHAMQEVELDAPGAAGGPGPGGAAAEDAAHRARRRALIRWWPVAVLVVGAVVAVQVVQDARERDRVAAAREVPGVVRYDVGPDLPTTPVDAALTVPLGGTGIAAGDLRVAAEPVEFGRPRAVTGVVEESGAVAWRTEVETQDDATARPTMQPPVCWGADGGTGPATRVRCLVTDRPATLTGGGGWREDPSTRSRLLTLDAGTGAVLHQRDVAPQTSVVADAELAVLGQVTADGVVRVTAEDVASEAVVWSTELGGLPGVDPVFDPRLDLGDERVTVWTGGRVQVLGRADGARLAEGIQVWTGRDGGLLVQDGDPGSVRLAGHDGTGTRIVPALPLGLGVDDGSAPGVELFSAVVGGDRTLRGVDAATGETLWQAGLDGSVDSWPLLLDGVLYGVDATAAWAVDARDGRERWRTARSVGDDGAPAQDVSGSSLSPVTDGRALLLVEQSPGSEAQLVAWSLRTGAELWRTALPPEAGGWVHPWDGALYGGAEHPVRIGG</sequence>
<feature type="region of interest" description="Disordered" evidence="1">
    <location>
        <begin position="1"/>
        <end position="30"/>
    </location>
</feature>
<organism evidence="4 5">
    <name type="scientific">Cellulomonas hominis</name>
    <dbReference type="NCBI Taxonomy" id="156981"/>
    <lineage>
        <taxon>Bacteria</taxon>
        <taxon>Bacillati</taxon>
        <taxon>Actinomycetota</taxon>
        <taxon>Actinomycetes</taxon>
        <taxon>Micrococcales</taxon>
        <taxon>Cellulomonadaceae</taxon>
        <taxon>Cellulomonas</taxon>
    </lineage>
</organism>
<dbReference type="EMBL" id="SZYE01000103">
    <property type="protein sequence ID" value="TKR23173.1"/>
    <property type="molecule type" value="Genomic_DNA"/>
</dbReference>
<evidence type="ECO:0000259" key="3">
    <source>
        <dbReference type="Pfam" id="PF13360"/>
    </source>
</evidence>
<feature type="domain" description="Pyrrolo-quinoline quinone repeat" evidence="3">
    <location>
        <begin position="348"/>
        <end position="475"/>
    </location>
</feature>
<gene>
    <name evidence="4" type="ORF">FA014_12630</name>
</gene>
<dbReference type="Gene3D" id="2.130.10.10">
    <property type="entry name" value="YVTN repeat-like/Quinoprotein amine dehydrogenase"/>
    <property type="match status" value="1"/>
</dbReference>
<dbReference type="SUPFAM" id="SSF50998">
    <property type="entry name" value="Quinoprotein alcohol dehydrogenase-like"/>
    <property type="match status" value="2"/>
</dbReference>
<dbReference type="OrthoDB" id="4819966at2"/>
<protein>
    <recommendedName>
        <fullName evidence="3">Pyrrolo-quinoline quinone repeat domain-containing protein</fullName>
    </recommendedName>
</protein>
<comment type="caution">
    <text evidence="4">The sequence shown here is derived from an EMBL/GenBank/DDBJ whole genome shotgun (WGS) entry which is preliminary data.</text>
</comment>
<evidence type="ECO:0000256" key="2">
    <source>
        <dbReference type="SAM" id="Phobius"/>
    </source>
</evidence>
<evidence type="ECO:0000313" key="5">
    <source>
        <dbReference type="Proteomes" id="UP000308121"/>
    </source>
</evidence>
<reference evidence="4 5" key="1">
    <citation type="submission" date="2019-05" db="EMBL/GenBank/DDBJ databases">
        <title>Genome sequence of Cellulomonas hominis strain CS1.</title>
        <authorList>
            <person name="Belmont J."/>
            <person name="Maclea K.S."/>
        </authorList>
    </citation>
    <scope>NUCLEOTIDE SEQUENCE [LARGE SCALE GENOMIC DNA]</scope>
    <source>
        <strain evidence="4 5">CS1</strain>
    </source>
</reference>
<evidence type="ECO:0000313" key="4">
    <source>
        <dbReference type="EMBL" id="TKR23173.1"/>
    </source>
</evidence>
<keyword evidence="2" id="KW-0472">Membrane</keyword>
<accession>A0A7Z8JY08</accession>
<dbReference type="InterPro" id="IPR002372">
    <property type="entry name" value="PQQ_rpt_dom"/>
</dbReference>
<feature type="transmembrane region" description="Helical" evidence="2">
    <location>
        <begin position="43"/>
        <end position="60"/>
    </location>
</feature>
<dbReference type="InterPro" id="IPR011047">
    <property type="entry name" value="Quinoprotein_ADH-like_sf"/>
</dbReference>
<feature type="region of interest" description="Disordered" evidence="1">
    <location>
        <begin position="143"/>
        <end position="163"/>
    </location>
</feature>
<keyword evidence="2" id="KW-0812">Transmembrane</keyword>
<keyword evidence="2" id="KW-1133">Transmembrane helix</keyword>
<dbReference type="AlphaFoldDB" id="A0A7Z8JY08"/>
<name>A0A7Z8JY08_9CELL</name>
<dbReference type="Proteomes" id="UP000308121">
    <property type="component" value="Unassembled WGS sequence"/>
</dbReference>
<dbReference type="Pfam" id="PF13360">
    <property type="entry name" value="PQQ_2"/>
    <property type="match status" value="1"/>
</dbReference>
<dbReference type="RefSeq" id="WP_154730030.1">
    <property type="nucleotide sequence ID" value="NZ_SZYE01000103.1"/>
</dbReference>
<evidence type="ECO:0000256" key="1">
    <source>
        <dbReference type="SAM" id="MobiDB-lite"/>
    </source>
</evidence>
<feature type="region of interest" description="Disordered" evidence="1">
    <location>
        <begin position="417"/>
        <end position="436"/>
    </location>
</feature>
<dbReference type="InterPro" id="IPR015943">
    <property type="entry name" value="WD40/YVTN_repeat-like_dom_sf"/>
</dbReference>